<dbReference type="SUPFAM" id="SSF51735">
    <property type="entry name" value="NAD(P)-binding Rossmann-fold domains"/>
    <property type="match status" value="1"/>
</dbReference>
<dbReference type="InterPro" id="IPR013131">
    <property type="entry name" value="Mannitol_DH_N"/>
</dbReference>
<comment type="caution">
    <text evidence="3">The sequence shown here is derived from an EMBL/GenBank/DDBJ whole genome shotgun (WGS) entry which is preliminary data.</text>
</comment>
<dbReference type="Pfam" id="PF01232">
    <property type="entry name" value="Mannitol_dh"/>
    <property type="match status" value="1"/>
</dbReference>
<dbReference type="PANTHER" id="PTHR30524">
    <property type="entry name" value="MANNITOL-1-PHOSPHATE 5-DEHYDROGENASE"/>
    <property type="match status" value="1"/>
</dbReference>
<evidence type="ECO:0000313" key="3">
    <source>
        <dbReference type="EMBL" id="MCH5600721.1"/>
    </source>
</evidence>
<reference evidence="3 4" key="1">
    <citation type="submission" date="2022-02" db="EMBL/GenBank/DDBJ databases">
        <authorList>
            <person name="Min J."/>
        </authorList>
    </citation>
    <scope>NUCLEOTIDE SEQUENCE [LARGE SCALE GENOMIC DNA]</scope>
    <source>
        <strain evidence="3 4">GR10-1</strain>
    </source>
</reference>
<accession>A0ABS9SQS7</accession>
<keyword evidence="1" id="KW-0560">Oxidoreductase</keyword>
<dbReference type="Proteomes" id="UP001202248">
    <property type="component" value="Unassembled WGS sequence"/>
</dbReference>
<evidence type="ECO:0000256" key="1">
    <source>
        <dbReference type="ARBA" id="ARBA00023002"/>
    </source>
</evidence>
<dbReference type="PANTHER" id="PTHR30524:SF0">
    <property type="entry name" value="ALTRONATE OXIDOREDUCTASE-RELATED"/>
    <property type="match status" value="1"/>
</dbReference>
<name>A0ABS9SQS7_9BACT</name>
<feature type="domain" description="Mannitol dehydrogenase N-terminal" evidence="2">
    <location>
        <begin position="17"/>
        <end position="189"/>
    </location>
</feature>
<protein>
    <recommendedName>
        <fullName evidence="2">Mannitol dehydrogenase N-terminal domain-containing protein</fullName>
    </recommendedName>
</protein>
<evidence type="ECO:0000259" key="2">
    <source>
        <dbReference type="Pfam" id="PF01232"/>
    </source>
</evidence>
<evidence type="ECO:0000313" key="4">
    <source>
        <dbReference type="Proteomes" id="UP001202248"/>
    </source>
</evidence>
<keyword evidence="4" id="KW-1185">Reference proteome</keyword>
<dbReference type="RefSeq" id="WP_240833097.1">
    <property type="nucleotide sequence ID" value="NZ_JAKWBL010000004.1"/>
</dbReference>
<dbReference type="EMBL" id="JAKWBL010000004">
    <property type="protein sequence ID" value="MCH5600721.1"/>
    <property type="molecule type" value="Genomic_DNA"/>
</dbReference>
<sequence length="201" mass="22630">MKPLNKTTVEKPAYPVKIMQFGEGNFLRAFVDWMIDKANNDGILNHGIALVQPIGGSDGIKEIFEKQDCLYHVYLEGIKDKKPVKEVALIKSVTDIINPYTEYKKYEDLFLSEDLETIISNTTEAGIRYEEGDDLNAEPPKSFPAKVTALLHKRFKKFNGDTSKGLQIVCCELIEDNGSTLREYVLQHAPLIILVLTLKPG</sequence>
<dbReference type="Gene3D" id="3.40.50.720">
    <property type="entry name" value="NAD(P)-binding Rossmann-like Domain"/>
    <property type="match status" value="1"/>
</dbReference>
<proteinExistence type="predicted"/>
<gene>
    <name evidence="3" type="ORF">MKP09_23795</name>
</gene>
<dbReference type="InterPro" id="IPR036291">
    <property type="entry name" value="NAD(P)-bd_dom_sf"/>
</dbReference>
<organism evidence="3 4">
    <name type="scientific">Niabella ginsengisoli</name>
    <dbReference type="NCBI Taxonomy" id="522298"/>
    <lineage>
        <taxon>Bacteria</taxon>
        <taxon>Pseudomonadati</taxon>
        <taxon>Bacteroidota</taxon>
        <taxon>Chitinophagia</taxon>
        <taxon>Chitinophagales</taxon>
        <taxon>Chitinophagaceae</taxon>
        <taxon>Niabella</taxon>
    </lineage>
</organism>